<evidence type="ECO:0000313" key="1">
    <source>
        <dbReference type="EMBL" id="OJJ68375.1"/>
    </source>
</evidence>
<dbReference type="EMBL" id="KV878690">
    <property type="protein sequence ID" value="OJJ68375.1"/>
    <property type="molecule type" value="Genomic_DNA"/>
</dbReference>
<dbReference type="STRING" id="767769.A0A1L9U9L9"/>
<accession>A0A1L9U9L9</accession>
<reference evidence="2" key="1">
    <citation type="journal article" date="2017" name="Genome Biol.">
        <title>Comparative genomics reveals high biological diversity and specific adaptations in the industrially and medically important fungal genus Aspergillus.</title>
        <authorList>
            <person name="de Vries R.P."/>
            <person name="Riley R."/>
            <person name="Wiebenga A."/>
            <person name="Aguilar-Osorio G."/>
            <person name="Amillis S."/>
            <person name="Uchima C.A."/>
            <person name="Anderluh G."/>
            <person name="Asadollahi M."/>
            <person name="Askin M."/>
            <person name="Barry K."/>
            <person name="Battaglia E."/>
            <person name="Bayram O."/>
            <person name="Benocci T."/>
            <person name="Braus-Stromeyer S.A."/>
            <person name="Caldana C."/>
            <person name="Canovas D."/>
            <person name="Cerqueira G.C."/>
            <person name="Chen F."/>
            <person name="Chen W."/>
            <person name="Choi C."/>
            <person name="Clum A."/>
            <person name="Dos Santos R.A."/>
            <person name="Damasio A.R."/>
            <person name="Diallinas G."/>
            <person name="Emri T."/>
            <person name="Fekete E."/>
            <person name="Flipphi M."/>
            <person name="Freyberg S."/>
            <person name="Gallo A."/>
            <person name="Gournas C."/>
            <person name="Habgood R."/>
            <person name="Hainaut M."/>
            <person name="Harispe M.L."/>
            <person name="Henrissat B."/>
            <person name="Hilden K.S."/>
            <person name="Hope R."/>
            <person name="Hossain A."/>
            <person name="Karabika E."/>
            <person name="Karaffa L."/>
            <person name="Karanyi Z."/>
            <person name="Krasevec N."/>
            <person name="Kuo A."/>
            <person name="Kusch H."/>
            <person name="LaButti K."/>
            <person name="Lagendijk E.L."/>
            <person name="Lapidus A."/>
            <person name="Levasseur A."/>
            <person name="Lindquist E."/>
            <person name="Lipzen A."/>
            <person name="Logrieco A.F."/>
            <person name="MacCabe A."/>
            <person name="Maekelae M.R."/>
            <person name="Malavazi I."/>
            <person name="Melin P."/>
            <person name="Meyer V."/>
            <person name="Mielnichuk N."/>
            <person name="Miskei M."/>
            <person name="Molnar A.P."/>
            <person name="Mule G."/>
            <person name="Ngan C.Y."/>
            <person name="Orejas M."/>
            <person name="Orosz E."/>
            <person name="Ouedraogo J.P."/>
            <person name="Overkamp K.M."/>
            <person name="Park H.-S."/>
            <person name="Perrone G."/>
            <person name="Piumi F."/>
            <person name="Punt P.J."/>
            <person name="Ram A.F."/>
            <person name="Ramon A."/>
            <person name="Rauscher S."/>
            <person name="Record E."/>
            <person name="Riano-Pachon D.M."/>
            <person name="Robert V."/>
            <person name="Roehrig J."/>
            <person name="Ruller R."/>
            <person name="Salamov A."/>
            <person name="Salih N.S."/>
            <person name="Samson R.A."/>
            <person name="Sandor E."/>
            <person name="Sanguinetti M."/>
            <person name="Schuetze T."/>
            <person name="Sepcic K."/>
            <person name="Shelest E."/>
            <person name="Sherlock G."/>
            <person name="Sophianopoulou V."/>
            <person name="Squina F.M."/>
            <person name="Sun H."/>
            <person name="Susca A."/>
            <person name="Todd R.B."/>
            <person name="Tsang A."/>
            <person name="Unkles S.E."/>
            <person name="van de Wiele N."/>
            <person name="van Rossen-Uffink D."/>
            <person name="Oliveira J.V."/>
            <person name="Vesth T.C."/>
            <person name="Visser J."/>
            <person name="Yu J.-H."/>
            <person name="Zhou M."/>
            <person name="Andersen M.R."/>
            <person name="Archer D.B."/>
            <person name="Baker S.E."/>
            <person name="Benoit I."/>
            <person name="Brakhage A.A."/>
            <person name="Braus G.H."/>
            <person name="Fischer R."/>
            <person name="Frisvad J.C."/>
            <person name="Goldman G.H."/>
            <person name="Houbraken J."/>
            <person name="Oakley B."/>
            <person name="Pocsi I."/>
            <person name="Scazzocchio C."/>
            <person name="Seiboth B."/>
            <person name="vanKuyk P.A."/>
            <person name="Wortman J."/>
            <person name="Dyer P.S."/>
            <person name="Grigoriev I.V."/>
        </authorList>
    </citation>
    <scope>NUCLEOTIDE SEQUENCE [LARGE SCALE GENOMIC DNA]</scope>
    <source>
        <strain evidence="2">CBS 101740 / IMI 381727 / IBT 21946</strain>
    </source>
</reference>
<dbReference type="InterPro" id="IPR011009">
    <property type="entry name" value="Kinase-like_dom_sf"/>
</dbReference>
<dbReference type="VEuPathDB" id="FungiDB:ASPBRDRAFT_77513"/>
<organism evidence="1 2">
    <name type="scientific">Aspergillus brasiliensis (strain CBS 101740 / IMI 381727 / IBT 21946)</name>
    <dbReference type="NCBI Taxonomy" id="767769"/>
    <lineage>
        <taxon>Eukaryota</taxon>
        <taxon>Fungi</taxon>
        <taxon>Dikarya</taxon>
        <taxon>Ascomycota</taxon>
        <taxon>Pezizomycotina</taxon>
        <taxon>Eurotiomycetes</taxon>
        <taxon>Eurotiomycetidae</taxon>
        <taxon>Eurotiales</taxon>
        <taxon>Aspergillaceae</taxon>
        <taxon>Aspergillus</taxon>
        <taxon>Aspergillus subgen. Circumdati</taxon>
    </lineage>
</organism>
<dbReference type="Proteomes" id="UP000184499">
    <property type="component" value="Unassembled WGS sequence"/>
</dbReference>
<gene>
    <name evidence="1" type="ORF">ASPBRDRAFT_77513</name>
</gene>
<evidence type="ECO:0008006" key="3">
    <source>
        <dbReference type="Google" id="ProtNLM"/>
    </source>
</evidence>
<dbReference type="SUPFAM" id="SSF56112">
    <property type="entry name" value="Protein kinase-like (PK-like)"/>
    <property type="match status" value="1"/>
</dbReference>
<sequence>MELSSLAFIICITESETSSIFRATYQGRLCLLKVYHTIEKQPWHPTYREIDPFICESTAYARLKERGLCQQGIVPDFYGVIEQIDPMQCQPHLNKFLEDKLRPNAILLEFVSDMKGINLYTYTENRAATLLSILQTIHDAGICHGDPYPRNMAVQPETGRVLWIDFDHAQTFPVGPITERQHGWMEDDTLMAAELFEFLAKDVKLGKLEHAWGYYYHFS</sequence>
<evidence type="ECO:0000313" key="2">
    <source>
        <dbReference type="Proteomes" id="UP000184499"/>
    </source>
</evidence>
<dbReference type="OMA" id="PSEHDPP"/>
<name>A0A1L9U9L9_ASPBC</name>
<dbReference type="RefSeq" id="XP_067475624.1">
    <property type="nucleotide sequence ID" value="XM_067629367.1"/>
</dbReference>
<dbReference type="GeneID" id="93581854"/>
<dbReference type="AlphaFoldDB" id="A0A1L9U9L9"/>
<keyword evidence="2" id="KW-1185">Reference proteome</keyword>
<proteinExistence type="predicted"/>
<dbReference type="Gene3D" id="1.10.510.10">
    <property type="entry name" value="Transferase(Phosphotransferase) domain 1"/>
    <property type="match status" value="1"/>
</dbReference>
<protein>
    <recommendedName>
        <fullName evidence="3">Protein kinase domain-containing protein</fullName>
    </recommendedName>
</protein>
<dbReference type="OrthoDB" id="4185642at2759"/>